<protein>
    <submittedName>
        <fullName evidence="1">Uncharacterized protein</fullName>
    </submittedName>
</protein>
<dbReference type="EMBL" id="JAYMYQ010000004">
    <property type="protein sequence ID" value="KAK7338574.1"/>
    <property type="molecule type" value="Genomic_DNA"/>
</dbReference>
<dbReference type="Proteomes" id="UP001367508">
    <property type="component" value="Unassembled WGS sequence"/>
</dbReference>
<keyword evidence="2" id="KW-1185">Reference proteome</keyword>
<sequence>MRVAASTYHVQRVSQETIFHDASLTISLRLIVKGIGLMERSLHYTREDHINQKVSNVKTEALFHDEQVGDPAPRLLLVSKEYAINAGREHYIKKDSSNSITLGSPLKDEDASLWTRPYVHSHPILSHPI</sequence>
<evidence type="ECO:0000313" key="1">
    <source>
        <dbReference type="EMBL" id="KAK7338574.1"/>
    </source>
</evidence>
<name>A0AAN9LQI9_CANGL</name>
<reference evidence="1 2" key="1">
    <citation type="submission" date="2024-01" db="EMBL/GenBank/DDBJ databases">
        <title>The genomes of 5 underutilized Papilionoideae crops provide insights into root nodulation and disease resistanc.</title>
        <authorList>
            <person name="Jiang F."/>
        </authorList>
    </citation>
    <scope>NUCLEOTIDE SEQUENCE [LARGE SCALE GENOMIC DNA]</scope>
    <source>
        <strain evidence="1">LVBAO_FW01</strain>
        <tissue evidence="1">Leaves</tissue>
    </source>
</reference>
<dbReference type="AlphaFoldDB" id="A0AAN9LQI9"/>
<comment type="caution">
    <text evidence="1">The sequence shown here is derived from an EMBL/GenBank/DDBJ whole genome shotgun (WGS) entry which is preliminary data.</text>
</comment>
<accession>A0AAN9LQI9</accession>
<gene>
    <name evidence="1" type="ORF">VNO77_19190</name>
</gene>
<organism evidence="1 2">
    <name type="scientific">Canavalia gladiata</name>
    <name type="common">Sword bean</name>
    <name type="synonym">Dolichos gladiatus</name>
    <dbReference type="NCBI Taxonomy" id="3824"/>
    <lineage>
        <taxon>Eukaryota</taxon>
        <taxon>Viridiplantae</taxon>
        <taxon>Streptophyta</taxon>
        <taxon>Embryophyta</taxon>
        <taxon>Tracheophyta</taxon>
        <taxon>Spermatophyta</taxon>
        <taxon>Magnoliopsida</taxon>
        <taxon>eudicotyledons</taxon>
        <taxon>Gunneridae</taxon>
        <taxon>Pentapetalae</taxon>
        <taxon>rosids</taxon>
        <taxon>fabids</taxon>
        <taxon>Fabales</taxon>
        <taxon>Fabaceae</taxon>
        <taxon>Papilionoideae</taxon>
        <taxon>50 kb inversion clade</taxon>
        <taxon>NPAAA clade</taxon>
        <taxon>indigoferoid/millettioid clade</taxon>
        <taxon>Phaseoleae</taxon>
        <taxon>Canavalia</taxon>
    </lineage>
</organism>
<proteinExistence type="predicted"/>
<evidence type="ECO:0000313" key="2">
    <source>
        <dbReference type="Proteomes" id="UP001367508"/>
    </source>
</evidence>